<name>A0A8J4H9T4_9PROT</name>
<sequence length="347" mass="38140">MALVCKPFDDKAETAWDGFVAAHAAGTFFHRAAWRRVIARAFGHTAHYVMAERDGAIVGVLPLVHVKSLLFGQALISNPFCVYGGPLASEVEAAGALADYAAGLARKLGIGSVEFRTREADTTPLPAGWVEGPERYVTFRKPILSDPEANLQAIPRKQRAMVRKGIGYGLTAKIGHAVEPLYRIYAESVRNLGTPVFARRYFQALLDTFADCADVLTVFDGEAPIAAVLNFYFRDEVLPYYGGGTAKARGRAANDFMYWEVMRHAAARGCTLFDFGRSKIGTGAFSFKKNWGFSPTPLRYRYYLGPGEAVPEKNPLNPKYQLMIAAWKRLPLWLANLLGPAIVRGIG</sequence>
<comment type="caution">
    <text evidence="2">The sequence shown here is derived from an EMBL/GenBank/DDBJ whole genome shotgun (WGS) entry which is preliminary data.</text>
</comment>
<dbReference type="InterPro" id="IPR050644">
    <property type="entry name" value="PG_Glycine_Bridge_Synth"/>
</dbReference>
<dbReference type="AlphaFoldDB" id="A0A8J4H9T4"/>
<evidence type="ECO:0000259" key="1">
    <source>
        <dbReference type="Pfam" id="PF13480"/>
    </source>
</evidence>
<dbReference type="Gene3D" id="3.40.630.30">
    <property type="match status" value="2"/>
</dbReference>
<dbReference type="NCBIfam" id="TIGR03019">
    <property type="entry name" value="pepcterm_femAB"/>
    <property type="match status" value="1"/>
</dbReference>
<organism evidence="2">
    <name type="scientific">Acidicaldus sp</name>
    <dbReference type="NCBI Taxonomy" id="1872105"/>
    <lineage>
        <taxon>Bacteria</taxon>
        <taxon>Pseudomonadati</taxon>
        <taxon>Pseudomonadota</taxon>
        <taxon>Alphaproteobacteria</taxon>
        <taxon>Acetobacterales</taxon>
        <taxon>Acetobacteraceae</taxon>
        <taxon>Acidicaldus</taxon>
    </lineage>
</organism>
<reference evidence="2" key="1">
    <citation type="journal article" date="2020" name="mSystems">
        <title>Genome- and Community-Level Interaction Insights into Carbon Utilization and Element Cycling Functions of Hydrothermarchaeota in Hydrothermal Sediment.</title>
        <authorList>
            <person name="Zhou Z."/>
            <person name="Liu Y."/>
            <person name="Xu W."/>
            <person name="Pan J."/>
            <person name="Luo Z.H."/>
            <person name="Li M."/>
        </authorList>
    </citation>
    <scope>NUCLEOTIDE SEQUENCE</scope>
    <source>
        <strain evidence="2">SpSt-997</strain>
    </source>
</reference>
<protein>
    <submittedName>
        <fullName evidence="2">FemAB family PEP-CTERM system-associated protein</fullName>
    </submittedName>
</protein>
<accession>A0A8J4H9T4</accession>
<dbReference type="InterPro" id="IPR016181">
    <property type="entry name" value="Acyl_CoA_acyltransferase"/>
</dbReference>
<gene>
    <name evidence="2" type="ORF">ENY07_00255</name>
</gene>
<dbReference type="PANTHER" id="PTHR36174">
    <property type="entry name" value="LIPID II:GLYCINE GLYCYLTRANSFERASE"/>
    <property type="match status" value="1"/>
</dbReference>
<proteinExistence type="predicted"/>
<dbReference type="SUPFAM" id="SSF55729">
    <property type="entry name" value="Acyl-CoA N-acyltransferases (Nat)"/>
    <property type="match status" value="2"/>
</dbReference>
<dbReference type="InterPro" id="IPR038740">
    <property type="entry name" value="BioF2-like_GNAT_dom"/>
</dbReference>
<feature type="domain" description="BioF2-like acetyltransferase" evidence="1">
    <location>
        <begin position="157"/>
        <end position="288"/>
    </location>
</feature>
<dbReference type="Pfam" id="PF13480">
    <property type="entry name" value="Acetyltransf_6"/>
    <property type="match status" value="1"/>
</dbReference>
<dbReference type="PANTHER" id="PTHR36174:SF1">
    <property type="entry name" value="LIPID II:GLYCINE GLYCYLTRANSFERASE"/>
    <property type="match status" value="1"/>
</dbReference>
<dbReference type="InterPro" id="IPR017469">
    <property type="entry name" value="PEP-CTERM_FemAB-rel"/>
</dbReference>
<evidence type="ECO:0000313" key="2">
    <source>
        <dbReference type="EMBL" id="HGC41650.1"/>
    </source>
</evidence>
<dbReference type="EMBL" id="DTQM01000003">
    <property type="protein sequence ID" value="HGC41650.1"/>
    <property type="molecule type" value="Genomic_DNA"/>
</dbReference>